<dbReference type="Proteomes" id="UP001627284">
    <property type="component" value="Unassembled WGS sequence"/>
</dbReference>
<protein>
    <submittedName>
        <fullName evidence="1">Uncharacterized protein</fullName>
    </submittedName>
</protein>
<feature type="non-terminal residue" evidence="1">
    <location>
        <position position="1"/>
    </location>
</feature>
<dbReference type="EMBL" id="JBJKTR010000018">
    <property type="protein sequence ID" value="KAL3334295.1"/>
    <property type="molecule type" value="Genomic_DNA"/>
</dbReference>
<accession>A0ABD2RRK8</accession>
<name>A0ABD2RRK8_9SOLN</name>
<comment type="caution">
    <text evidence="1">The sequence shown here is derived from an EMBL/GenBank/DDBJ whole genome shotgun (WGS) entry which is preliminary data.</text>
</comment>
<sequence length="100" mass="11624">YLTPFLINNFYTTHPLPHPQLRARRLGLSTTIIPPPLLEKFLTVWAEPNLKRVSLNPIGRTCQDTGPNMLPQRDSRRDLWNLDNQVFWSKSIKKAEKMAV</sequence>
<dbReference type="AlphaFoldDB" id="A0ABD2RRK8"/>
<reference evidence="1 2" key="1">
    <citation type="submission" date="2024-05" db="EMBL/GenBank/DDBJ databases">
        <title>De novo assembly of an allotetraploid wild potato.</title>
        <authorList>
            <person name="Hosaka A.J."/>
        </authorList>
    </citation>
    <scope>NUCLEOTIDE SEQUENCE [LARGE SCALE GENOMIC DNA]</scope>
    <source>
        <tissue evidence="1">Young leaves</tissue>
    </source>
</reference>
<gene>
    <name evidence="1" type="ORF">AABB24_030830</name>
</gene>
<organism evidence="1 2">
    <name type="scientific">Solanum stoloniferum</name>
    <dbReference type="NCBI Taxonomy" id="62892"/>
    <lineage>
        <taxon>Eukaryota</taxon>
        <taxon>Viridiplantae</taxon>
        <taxon>Streptophyta</taxon>
        <taxon>Embryophyta</taxon>
        <taxon>Tracheophyta</taxon>
        <taxon>Spermatophyta</taxon>
        <taxon>Magnoliopsida</taxon>
        <taxon>eudicotyledons</taxon>
        <taxon>Gunneridae</taxon>
        <taxon>Pentapetalae</taxon>
        <taxon>asterids</taxon>
        <taxon>lamiids</taxon>
        <taxon>Solanales</taxon>
        <taxon>Solanaceae</taxon>
        <taxon>Solanoideae</taxon>
        <taxon>Solaneae</taxon>
        <taxon>Solanum</taxon>
    </lineage>
</organism>
<evidence type="ECO:0000313" key="2">
    <source>
        <dbReference type="Proteomes" id="UP001627284"/>
    </source>
</evidence>
<keyword evidence="2" id="KW-1185">Reference proteome</keyword>
<proteinExistence type="predicted"/>
<evidence type="ECO:0000313" key="1">
    <source>
        <dbReference type="EMBL" id="KAL3334295.1"/>
    </source>
</evidence>